<name>A0A2P2IL63_RHIMU</name>
<dbReference type="EMBL" id="GGEC01001450">
    <property type="protein sequence ID" value="MBW81933.1"/>
    <property type="molecule type" value="Transcribed_RNA"/>
</dbReference>
<reference evidence="1" key="1">
    <citation type="submission" date="2018-02" db="EMBL/GenBank/DDBJ databases">
        <title>Rhizophora mucronata_Transcriptome.</title>
        <authorList>
            <person name="Meera S.P."/>
            <person name="Sreeshan A."/>
            <person name="Augustine A."/>
        </authorList>
    </citation>
    <scope>NUCLEOTIDE SEQUENCE</scope>
    <source>
        <tissue evidence="1">Leaf</tissue>
    </source>
</reference>
<proteinExistence type="predicted"/>
<organism evidence="1">
    <name type="scientific">Rhizophora mucronata</name>
    <name type="common">Asiatic mangrove</name>
    <dbReference type="NCBI Taxonomy" id="61149"/>
    <lineage>
        <taxon>Eukaryota</taxon>
        <taxon>Viridiplantae</taxon>
        <taxon>Streptophyta</taxon>
        <taxon>Embryophyta</taxon>
        <taxon>Tracheophyta</taxon>
        <taxon>Spermatophyta</taxon>
        <taxon>Magnoliopsida</taxon>
        <taxon>eudicotyledons</taxon>
        <taxon>Gunneridae</taxon>
        <taxon>Pentapetalae</taxon>
        <taxon>rosids</taxon>
        <taxon>fabids</taxon>
        <taxon>Malpighiales</taxon>
        <taxon>Rhizophoraceae</taxon>
        <taxon>Rhizophora</taxon>
    </lineage>
</organism>
<accession>A0A2P2IL63</accession>
<protein>
    <submittedName>
        <fullName evidence="1">Uncharacterized protein</fullName>
    </submittedName>
</protein>
<dbReference type="AlphaFoldDB" id="A0A2P2IL63"/>
<sequence length="32" mass="3716">MAIRQITKCYPMGQKPKMRTLCIPYKLNLACT</sequence>
<evidence type="ECO:0000313" key="1">
    <source>
        <dbReference type="EMBL" id="MBW81933.1"/>
    </source>
</evidence>